<name>A0AAD6MQN7_9ROSI</name>
<feature type="region of interest" description="Disordered" evidence="1">
    <location>
        <begin position="505"/>
        <end position="527"/>
    </location>
</feature>
<protein>
    <recommendedName>
        <fullName evidence="2">Protein ENHANCED DISEASE RESISTANCE 2 C-terminal domain-containing protein</fullName>
    </recommendedName>
</protein>
<gene>
    <name evidence="3" type="ORF">NC653_021756</name>
</gene>
<feature type="domain" description="Protein ENHANCED DISEASE RESISTANCE 2 C-terminal" evidence="2">
    <location>
        <begin position="565"/>
        <end position="807"/>
    </location>
</feature>
<proteinExistence type="predicted"/>
<evidence type="ECO:0000313" key="3">
    <source>
        <dbReference type="EMBL" id="KAJ6988952.1"/>
    </source>
</evidence>
<accession>A0AAD6MQN7</accession>
<evidence type="ECO:0000256" key="1">
    <source>
        <dbReference type="SAM" id="MobiDB-lite"/>
    </source>
</evidence>
<dbReference type="AlphaFoldDB" id="A0AAD6MQN7"/>
<dbReference type="EMBL" id="JAQIZT010000008">
    <property type="protein sequence ID" value="KAJ6988952.1"/>
    <property type="molecule type" value="Genomic_DNA"/>
</dbReference>
<dbReference type="Pfam" id="PF07059">
    <property type="entry name" value="EDR2_C"/>
    <property type="match status" value="1"/>
</dbReference>
<feature type="region of interest" description="Disordered" evidence="1">
    <location>
        <begin position="303"/>
        <end position="340"/>
    </location>
</feature>
<evidence type="ECO:0000313" key="4">
    <source>
        <dbReference type="Proteomes" id="UP001164929"/>
    </source>
</evidence>
<evidence type="ECO:0000259" key="2">
    <source>
        <dbReference type="Pfam" id="PF07059"/>
    </source>
</evidence>
<feature type="compositionally biased region" description="Basic residues" evidence="1">
    <location>
        <begin position="303"/>
        <end position="314"/>
    </location>
</feature>
<sequence>MSFLNQPHLQKTLFAKDAVIQNLISEKEALHCEVGGLAIILQRIQETVVNMNEEDRRLFSSLLECQGDCDMVVTKEDTDRIEDLVQNSGEPSPNKASSTGTGENRGFLFLLCIVFCYRDWSCGIIWAWILTEDLTSGEDKLNFNSKNWSQHGRGWGHNSDGNILQGDNRSNSSVAEASLTCSPLQSPCSELHSAANGPSISVNNAKVNCTAIAHHLDSECSTTQAETSQDPSRLSRRCLMPRCCPPLFWAGGCLLPMCDVIPRTVYLTLKAREENNMGACVSTPEGCARCRLSSSEKIKLRRKGKENTTVKRRSVPPCRDDRSDGLAPAAPPLRLPSSTNPTFEAGNIEEPWFDSASKFESDCDEDFESFPDDVLSLNGFEGASLSSIASGRVANHGDYNNVNMQDSSFTDQMQQAGDLSGNSTHGPVGNFTKQSNIQVLNSDYVDSQSKSDGLSNEVKQPVFLDEITSVDENAGKEEGLLDICGTIPGNCLPCLASAVPSVEKRRSLSSSSPSARKKGALKPPFKWKEGNSSNTLFSSKTILHRPKAGSQVPFCPVEKKMLDCWSQIEPCSFKIRGKNYFRDKKKEFAPNCAAYYPFGVDVFLSPRKIDHIARFVNLPAINSAGKVPPILVVNVQIPLYPAAIFQSETDGEGANFVLYFKLSDSYSKELPTHFQESIRRLIDDEVERVKGFRVDTTIPFRERLKILGRVANVEDLHLSAAERKLMQAYNEKPVLSRPQHEFYLGHNYFEIDIDMHRFSYISRKGFEAFMDRLKICVLDVGLTIQASGNKVEELPEQILCCIRLNGIAYMNYHQLFSEEPIDSLSGGTIFSDELRFAKSWAR</sequence>
<keyword evidence="4" id="KW-1185">Reference proteome</keyword>
<organism evidence="3 4">
    <name type="scientific">Populus alba x Populus x berolinensis</name>
    <dbReference type="NCBI Taxonomy" id="444605"/>
    <lineage>
        <taxon>Eukaryota</taxon>
        <taxon>Viridiplantae</taxon>
        <taxon>Streptophyta</taxon>
        <taxon>Embryophyta</taxon>
        <taxon>Tracheophyta</taxon>
        <taxon>Spermatophyta</taxon>
        <taxon>Magnoliopsida</taxon>
        <taxon>eudicotyledons</taxon>
        <taxon>Gunneridae</taxon>
        <taxon>Pentapetalae</taxon>
        <taxon>rosids</taxon>
        <taxon>fabids</taxon>
        <taxon>Malpighiales</taxon>
        <taxon>Salicaceae</taxon>
        <taxon>Saliceae</taxon>
        <taxon>Populus</taxon>
    </lineage>
</organism>
<dbReference type="InterPro" id="IPR009769">
    <property type="entry name" value="EDR2_C"/>
</dbReference>
<dbReference type="Proteomes" id="UP001164929">
    <property type="component" value="Chromosome 8"/>
</dbReference>
<comment type="caution">
    <text evidence="3">The sequence shown here is derived from an EMBL/GenBank/DDBJ whole genome shotgun (WGS) entry which is preliminary data.</text>
</comment>
<dbReference type="PANTHER" id="PTHR31558:SF3">
    <property type="entry name" value="CW14 PROTEIN"/>
    <property type="match status" value="1"/>
</dbReference>
<reference evidence="3" key="1">
    <citation type="journal article" date="2023" name="Mol. Ecol. Resour.">
        <title>Chromosome-level genome assembly of a triploid poplar Populus alba 'Berolinensis'.</title>
        <authorList>
            <person name="Chen S."/>
            <person name="Yu Y."/>
            <person name="Wang X."/>
            <person name="Wang S."/>
            <person name="Zhang T."/>
            <person name="Zhou Y."/>
            <person name="He R."/>
            <person name="Meng N."/>
            <person name="Wang Y."/>
            <person name="Liu W."/>
            <person name="Liu Z."/>
            <person name="Liu J."/>
            <person name="Guo Q."/>
            <person name="Huang H."/>
            <person name="Sederoff R.R."/>
            <person name="Wang G."/>
            <person name="Qu G."/>
            <person name="Chen S."/>
        </authorList>
    </citation>
    <scope>NUCLEOTIDE SEQUENCE</scope>
    <source>
        <strain evidence="3">SC-2020</strain>
    </source>
</reference>
<dbReference type="PANTHER" id="PTHR31558">
    <property type="entry name" value="CW14 PROTEIN"/>
    <property type="match status" value="1"/>
</dbReference>